<organism evidence="1">
    <name type="scientific">Schistosoma haematobium</name>
    <name type="common">Blood fluke</name>
    <dbReference type="NCBI Taxonomy" id="6185"/>
    <lineage>
        <taxon>Eukaryota</taxon>
        <taxon>Metazoa</taxon>
        <taxon>Spiralia</taxon>
        <taxon>Lophotrochozoa</taxon>
        <taxon>Platyhelminthes</taxon>
        <taxon>Trematoda</taxon>
        <taxon>Digenea</taxon>
        <taxon>Strigeidida</taxon>
        <taxon>Schistosomatoidea</taxon>
        <taxon>Schistosomatidae</taxon>
        <taxon>Schistosoma</taxon>
    </lineage>
</organism>
<reference evidence="1" key="1">
    <citation type="journal article" date="2012" name="Nat. Genet.">
        <title>Whole-genome sequence of Schistosoma haematobium.</title>
        <authorList>
            <person name="Young N.D."/>
            <person name="Jex A.R."/>
            <person name="Li B."/>
            <person name="Liu S."/>
            <person name="Yang L."/>
            <person name="Xiong Z."/>
            <person name="Li Y."/>
            <person name="Cantacessi C."/>
            <person name="Hall R.S."/>
            <person name="Xu X."/>
            <person name="Chen F."/>
            <person name="Wu X."/>
            <person name="Zerlotini A."/>
            <person name="Oliveira G."/>
            <person name="Hofmann A."/>
            <person name="Zhang G."/>
            <person name="Fang X."/>
            <person name="Kang Y."/>
            <person name="Campbell B.E."/>
            <person name="Loukas A."/>
            <person name="Ranganathan S."/>
            <person name="Rollinson D."/>
            <person name="Rinaldi G."/>
            <person name="Brindley P.J."/>
            <person name="Yang H."/>
            <person name="Wang J."/>
            <person name="Wang J."/>
            <person name="Gasser R.B."/>
        </authorList>
    </citation>
    <scope>NUCLEOTIDE SEQUENCE [LARGE SCALE GENOMIC DNA]</scope>
</reference>
<dbReference type="EMBL" id="KL250547">
    <property type="protein sequence ID" value="KGB33427.1"/>
    <property type="molecule type" value="Genomic_DNA"/>
</dbReference>
<gene>
    <name evidence="1" type="ORF">MS3_01588</name>
</gene>
<sequence length="60" mass="7022">MKKKDKEYEELQQYAQLNEETLLYLCITRNSIRTPKSLKIGILKGQTNKLTNHNTLSKIV</sequence>
<evidence type="ECO:0000313" key="1">
    <source>
        <dbReference type="EMBL" id="KGB33427.1"/>
    </source>
</evidence>
<proteinExistence type="predicted"/>
<dbReference type="AlphaFoldDB" id="A0A094ZHP8"/>
<protein>
    <submittedName>
        <fullName evidence="1">Uncharacterized protein</fullName>
    </submittedName>
</protein>
<accession>A0A094ZHP8</accession>
<name>A0A094ZHP8_SCHHA</name>